<feature type="chain" id="PRO_5008656394" evidence="12">
    <location>
        <begin position="39"/>
        <end position="662"/>
    </location>
</feature>
<evidence type="ECO:0000256" key="3">
    <source>
        <dbReference type="ARBA" id="ARBA00022448"/>
    </source>
</evidence>
<keyword evidence="12" id="KW-0732">Signal</keyword>
<evidence type="ECO:0000313" key="15">
    <source>
        <dbReference type="EMBL" id="OCW57385.1"/>
    </source>
</evidence>
<evidence type="ECO:0000256" key="1">
    <source>
        <dbReference type="ARBA" id="ARBA00004571"/>
    </source>
</evidence>
<comment type="subcellular location">
    <subcellularLocation>
        <location evidence="1 10">Cell outer membrane</location>
        <topology evidence="1 10">Multi-pass membrane protein</topology>
    </subcellularLocation>
</comment>
<feature type="domain" description="TonB-dependent receptor-like beta-barrel" evidence="13">
    <location>
        <begin position="237"/>
        <end position="624"/>
    </location>
</feature>
<dbReference type="InterPro" id="IPR037066">
    <property type="entry name" value="Plug_dom_sf"/>
</dbReference>
<evidence type="ECO:0000256" key="11">
    <source>
        <dbReference type="RuleBase" id="RU003357"/>
    </source>
</evidence>
<dbReference type="Pfam" id="PF00593">
    <property type="entry name" value="TonB_dep_Rec_b-barrel"/>
    <property type="match status" value="1"/>
</dbReference>
<dbReference type="PANTHER" id="PTHR30069:SF41">
    <property type="entry name" value="HEME_HEMOPEXIN UTILIZATION PROTEIN C"/>
    <property type="match status" value="1"/>
</dbReference>
<keyword evidence="9 10" id="KW-0998">Cell outer membrane</keyword>
<dbReference type="Proteomes" id="UP000094795">
    <property type="component" value="Unassembled WGS sequence"/>
</dbReference>
<proteinExistence type="inferred from homology"/>
<feature type="signal peptide" evidence="12">
    <location>
        <begin position="1"/>
        <end position="38"/>
    </location>
</feature>
<protein>
    <submittedName>
        <fullName evidence="15">Ligand-gated channel</fullName>
    </submittedName>
</protein>
<evidence type="ECO:0000259" key="13">
    <source>
        <dbReference type="Pfam" id="PF00593"/>
    </source>
</evidence>
<dbReference type="Gene3D" id="2.40.170.20">
    <property type="entry name" value="TonB-dependent receptor, beta-barrel domain"/>
    <property type="match status" value="1"/>
</dbReference>
<evidence type="ECO:0000256" key="2">
    <source>
        <dbReference type="ARBA" id="ARBA00009810"/>
    </source>
</evidence>
<evidence type="ECO:0000256" key="10">
    <source>
        <dbReference type="PROSITE-ProRule" id="PRU01360"/>
    </source>
</evidence>
<dbReference type="InterPro" id="IPR039426">
    <property type="entry name" value="TonB-dep_rcpt-like"/>
</dbReference>
<dbReference type="Gene3D" id="2.170.130.10">
    <property type="entry name" value="TonB-dependent receptor, plug domain"/>
    <property type="match status" value="1"/>
</dbReference>
<reference evidence="15 16" key="1">
    <citation type="submission" date="2015-12" db="EMBL/GenBank/DDBJ databases">
        <authorList>
            <person name="Shamseldin A."/>
            <person name="Moawad H."/>
            <person name="Abd El-Rahim W.M."/>
            <person name="Sadowsky M.J."/>
        </authorList>
    </citation>
    <scope>NUCLEOTIDE SEQUENCE [LARGE SCALE GENOMIC DNA]</scope>
    <source>
        <strain evidence="15 16">JC234</strain>
    </source>
</reference>
<dbReference type="PANTHER" id="PTHR30069">
    <property type="entry name" value="TONB-DEPENDENT OUTER MEMBRANE RECEPTOR"/>
    <property type="match status" value="1"/>
</dbReference>
<dbReference type="RefSeq" id="WP_066179228.1">
    <property type="nucleotide sequence ID" value="NZ_LQZT01000016.1"/>
</dbReference>
<accession>A0A1C1YV76</accession>
<comment type="similarity">
    <text evidence="2 10 11">Belongs to the TonB-dependent receptor family.</text>
</comment>
<dbReference type="PROSITE" id="PS52016">
    <property type="entry name" value="TONB_DEPENDENT_REC_3"/>
    <property type="match status" value="1"/>
</dbReference>
<dbReference type="GO" id="GO:0015344">
    <property type="term" value="F:siderophore uptake transmembrane transporter activity"/>
    <property type="evidence" value="ECO:0007669"/>
    <property type="project" value="TreeGrafter"/>
</dbReference>
<gene>
    <name evidence="15" type="ORF">AWJ14_18180</name>
</gene>
<dbReference type="GO" id="GO:0009279">
    <property type="term" value="C:cell outer membrane"/>
    <property type="evidence" value="ECO:0007669"/>
    <property type="project" value="UniProtKB-SubCell"/>
</dbReference>
<evidence type="ECO:0000259" key="14">
    <source>
        <dbReference type="Pfam" id="PF07715"/>
    </source>
</evidence>
<evidence type="ECO:0000256" key="8">
    <source>
        <dbReference type="ARBA" id="ARBA00023170"/>
    </source>
</evidence>
<dbReference type="InterPro" id="IPR000531">
    <property type="entry name" value="Beta-barrel_TonB"/>
</dbReference>
<keyword evidence="4 10" id="KW-1134">Transmembrane beta strand</keyword>
<dbReference type="EMBL" id="LQZT01000016">
    <property type="protein sequence ID" value="OCW57385.1"/>
    <property type="molecule type" value="Genomic_DNA"/>
</dbReference>
<dbReference type="GO" id="GO:0044718">
    <property type="term" value="P:siderophore transmembrane transport"/>
    <property type="evidence" value="ECO:0007669"/>
    <property type="project" value="TreeGrafter"/>
</dbReference>
<evidence type="ECO:0000256" key="9">
    <source>
        <dbReference type="ARBA" id="ARBA00023237"/>
    </source>
</evidence>
<evidence type="ECO:0000313" key="16">
    <source>
        <dbReference type="Proteomes" id="UP000094795"/>
    </source>
</evidence>
<evidence type="ECO:0000256" key="5">
    <source>
        <dbReference type="ARBA" id="ARBA00022692"/>
    </source>
</evidence>
<dbReference type="STRING" id="1480615.AWJ14_18180"/>
<keyword evidence="7 10" id="KW-0472">Membrane</keyword>
<evidence type="ECO:0000256" key="4">
    <source>
        <dbReference type="ARBA" id="ARBA00022452"/>
    </source>
</evidence>
<keyword evidence="16" id="KW-1185">Reference proteome</keyword>
<organism evidence="15 16">
    <name type="scientific">Hoeflea olei</name>
    <dbReference type="NCBI Taxonomy" id="1480615"/>
    <lineage>
        <taxon>Bacteria</taxon>
        <taxon>Pseudomonadati</taxon>
        <taxon>Pseudomonadota</taxon>
        <taxon>Alphaproteobacteria</taxon>
        <taxon>Hyphomicrobiales</taxon>
        <taxon>Rhizobiaceae</taxon>
        <taxon>Hoeflea</taxon>
    </lineage>
</organism>
<evidence type="ECO:0000256" key="6">
    <source>
        <dbReference type="ARBA" id="ARBA00023077"/>
    </source>
</evidence>
<dbReference type="SUPFAM" id="SSF56935">
    <property type="entry name" value="Porins"/>
    <property type="match status" value="1"/>
</dbReference>
<comment type="caution">
    <text evidence="15">The sequence shown here is derived from an EMBL/GenBank/DDBJ whole genome shotgun (WGS) entry which is preliminary data.</text>
</comment>
<dbReference type="Pfam" id="PF07715">
    <property type="entry name" value="Plug"/>
    <property type="match status" value="1"/>
</dbReference>
<dbReference type="InterPro" id="IPR036942">
    <property type="entry name" value="Beta-barrel_TonB_sf"/>
</dbReference>
<dbReference type="OrthoDB" id="9760494at2"/>
<keyword evidence="6 11" id="KW-0798">TonB box</keyword>
<keyword evidence="5 10" id="KW-0812">Transmembrane</keyword>
<name>A0A1C1YV76_9HYPH</name>
<keyword evidence="3 10" id="KW-0813">Transport</keyword>
<keyword evidence="8" id="KW-0675">Receptor</keyword>
<evidence type="ECO:0000256" key="12">
    <source>
        <dbReference type="SAM" id="SignalP"/>
    </source>
</evidence>
<dbReference type="AlphaFoldDB" id="A0A1C1YV76"/>
<sequence length="662" mass="71921">MSHSVAVKKSSGNNLLQIAGLVLASSVAPLAIAGGALAQDATVLERITVVSEGEENIEATGGTVITQQDLEDLQPADVSELFSRGSSVTVSGGGGPAKRVHVFGMEQSNLAVSVDGVPQTATSWHHTGSNVIDPAFLKRVEVEAGAAAADAGFAAAAGAIRYETVGAKDLLEDGKNLGARMSASWGSNGRGGAGSAAAYGRTQQFDWFIMSHLTEGDNYKNGDGLEILGTEPAARNFLGKFGYETDESRFELSYERSVDDADRLIKANMGLAGDTVHPMEVTRHNIKFSYTSIAPTDMWDPEVMVYFSENDYWRDNYANRTNGNMVLNEDLYGGKVQNTFTLDRGSVTAGIDFGRHDYKTDNYGNQTPRYREFYTEQVGAFVQGRFDFDNGFKISSGARYDFHHFEDWNKEDRSDSGGSVNATVAYAITDNIEVFAGASRTWLGYVIGDYGYVHARDALFATDPNFEAGSARNFKGGVNFSGDNWNAGITLFDTRIAGLPSYGTSFLSNENEYRSRGVTLNARYRFLDTTIGGTYTKADVTLDGATAIPNGATFMPVGDMATLFVDHEFVNYNVKVGASLEWAGSIDAISTFYEEPSYTVVNAYAEWTPQQWENATLRLSVDNLFDETYYERSSYAASSARGGIDPVWAPGRTFTVQLTTTF</sequence>
<dbReference type="InterPro" id="IPR012910">
    <property type="entry name" value="Plug_dom"/>
</dbReference>
<evidence type="ECO:0000256" key="7">
    <source>
        <dbReference type="ARBA" id="ARBA00023136"/>
    </source>
</evidence>
<feature type="domain" description="TonB-dependent receptor plug" evidence="14">
    <location>
        <begin position="63"/>
        <end position="159"/>
    </location>
</feature>